<feature type="binding site" evidence="14">
    <location>
        <position position="64"/>
    </location>
    <ligand>
        <name>Zn(2+)</name>
        <dbReference type="ChEBI" id="CHEBI:29105"/>
        <note>catalytic</note>
    </ligand>
</feature>
<feature type="binding site" evidence="13">
    <location>
        <position position="172"/>
    </location>
    <ligand>
        <name>NADP(+)</name>
        <dbReference type="ChEBI" id="CHEBI:58349"/>
    </ligand>
</feature>
<dbReference type="InterPro" id="IPR016193">
    <property type="entry name" value="Cytidine_deaminase-like"/>
</dbReference>
<evidence type="ECO:0000256" key="6">
    <source>
        <dbReference type="ARBA" id="ARBA00012766"/>
    </source>
</evidence>
<dbReference type="STRING" id="28134.SAMN05444288_0585"/>
<keyword evidence="14" id="KW-0862">Zinc</keyword>
<feature type="domain" description="CMP/dCMP-type deaminase" evidence="15">
    <location>
        <begin position="15"/>
        <end position="141"/>
    </location>
</feature>
<feature type="binding site" evidence="13">
    <location>
        <position position="221"/>
    </location>
    <ligand>
        <name>NADP(+)</name>
        <dbReference type="ChEBI" id="CHEBI:58349"/>
    </ligand>
</feature>
<evidence type="ECO:0000256" key="14">
    <source>
        <dbReference type="PIRSR" id="PIRSR006769-3"/>
    </source>
</evidence>
<evidence type="ECO:0000256" key="12">
    <source>
        <dbReference type="PIRSR" id="PIRSR006769-1"/>
    </source>
</evidence>
<dbReference type="InterPro" id="IPR004794">
    <property type="entry name" value="Eubact_RibD"/>
</dbReference>
<evidence type="ECO:0000313" key="17">
    <source>
        <dbReference type="Proteomes" id="UP000005580"/>
    </source>
</evidence>
<keyword evidence="11" id="KW-0511">Multifunctional enzyme</keyword>
<evidence type="ECO:0000256" key="5">
    <source>
        <dbReference type="ARBA" id="ARBA00007417"/>
    </source>
</evidence>
<dbReference type="SUPFAM" id="SSF53927">
    <property type="entry name" value="Cytidine deaminase-like"/>
    <property type="match status" value="1"/>
</dbReference>
<dbReference type="CDD" id="cd01284">
    <property type="entry name" value="Riboflavin_deaminase-reductase"/>
    <property type="match status" value="1"/>
</dbReference>
<dbReference type="Proteomes" id="UP000005580">
    <property type="component" value="Unassembled WGS sequence"/>
</dbReference>
<dbReference type="PANTHER" id="PTHR38011:SF7">
    <property type="entry name" value="2,5-DIAMINO-6-RIBOSYLAMINO-4(3H)-PYRIMIDINONE 5'-PHOSPHATE REDUCTASE"/>
    <property type="match status" value="1"/>
</dbReference>
<dbReference type="AlphaFoldDB" id="E7RMC0"/>
<evidence type="ECO:0000313" key="16">
    <source>
        <dbReference type="EMBL" id="EFZ37901.1"/>
    </source>
</evidence>
<dbReference type="Pfam" id="PF00383">
    <property type="entry name" value="dCMP_cyt_deam_1"/>
    <property type="match status" value="1"/>
</dbReference>
<evidence type="ECO:0000256" key="3">
    <source>
        <dbReference type="ARBA" id="ARBA00004910"/>
    </source>
</evidence>
<dbReference type="InterPro" id="IPR050765">
    <property type="entry name" value="Riboflavin_Biosynth_HTPR"/>
</dbReference>
<evidence type="ECO:0000256" key="13">
    <source>
        <dbReference type="PIRSR" id="PIRSR006769-2"/>
    </source>
</evidence>
<evidence type="ECO:0000256" key="1">
    <source>
        <dbReference type="ARBA" id="ARBA00002151"/>
    </source>
</evidence>
<dbReference type="PROSITE" id="PS51747">
    <property type="entry name" value="CYT_DCMP_DEAMINASES_2"/>
    <property type="match status" value="1"/>
</dbReference>
<dbReference type="PIRSF" id="PIRSF006769">
    <property type="entry name" value="RibD"/>
    <property type="match status" value="1"/>
</dbReference>
<comment type="pathway">
    <text evidence="3">Cofactor biosynthesis; riboflavin biosynthesis; 5-amino-6-(D-ribitylamino)uracil from GTP: step 3/4.</text>
</comment>
<comment type="pathway">
    <text evidence="2">Cofactor biosynthesis; riboflavin biosynthesis; 5-amino-6-(D-ribitylamino)uracil from GTP: step 2/4.</text>
</comment>
<protein>
    <recommendedName>
        <fullName evidence="8">Riboflavin biosynthesis protein RibD</fullName>
        <ecNumber evidence="7">1.1.1.193</ecNumber>
        <ecNumber evidence="6">3.5.4.26</ecNumber>
    </recommendedName>
</protein>
<feature type="binding site" evidence="14">
    <location>
        <position position="102"/>
    </location>
    <ligand>
        <name>Zn(2+)</name>
        <dbReference type="ChEBI" id="CHEBI:29105"/>
        <note>catalytic</note>
    </ligand>
</feature>
<comment type="function">
    <text evidence="1">Converts 2,5-diamino-6-(ribosylamino)-4(3h)-pyrimidinone 5'-phosphate into 5-amino-6-(ribosylamino)-2,4(1h,3h)-pyrimidinedione 5'-phosphate.</text>
</comment>
<keyword evidence="10 16" id="KW-0560">Oxidoreductase</keyword>
<feature type="binding site" evidence="13">
    <location>
        <position position="201"/>
    </location>
    <ligand>
        <name>substrate</name>
    </ligand>
</feature>
<feature type="binding site" evidence="13">
    <location>
        <position position="260"/>
    </location>
    <ligand>
        <name>substrate</name>
    </ligand>
</feature>
<dbReference type="eggNOG" id="COG0117">
    <property type="taxonomic scope" value="Bacteria"/>
</dbReference>
<evidence type="ECO:0000256" key="7">
    <source>
        <dbReference type="ARBA" id="ARBA00013173"/>
    </source>
</evidence>
<evidence type="ECO:0000256" key="9">
    <source>
        <dbReference type="ARBA" id="ARBA00022857"/>
    </source>
</evidence>
<proteinExistence type="inferred from homology"/>
<dbReference type="UniPathway" id="UPA00275">
    <property type="reaction ID" value="UER00401"/>
</dbReference>
<dbReference type="EC" id="3.5.4.26" evidence="6"/>
<dbReference type="eggNOG" id="COG1985">
    <property type="taxonomic scope" value="Bacteria"/>
</dbReference>
<dbReference type="EMBL" id="AEPE02000002">
    <property type="protein sequence ID" value="EFZ37901.1"/>
    <property type="molecule type" value="Genomic_DNA"/>
</dbReference>
<dbReference type="PANTHER" id="PTHR38011">
    <property type="entry name" value="DIHYDROFOLATE REDUCTASE FAMILY PROTEIN (AFU_ORTHOLOGUE AFUA_8G06820)"/>
    <property type="match status" value="1"/>
</dbReference>
<sequence>MEQNKIISAEEQATEEDIRYMRRCIQLALNGMQNAKPNPMVGALLACEGRIIGEGYHIRFGEGHAEVNCFASVKPADEHLLPQSTLYVSLEPCSHYGKTPPCADLIIRNGVRRVVVGCIDPFAQVHGRGIHKLREAGIEVVVGVLERECLALNKRFITYNTRLRPYIILKWAQTSNGFIDDCFHALSISTPFTKMLSHKLRVESDAILVGRVTDEREHPMLNVRHWSGRDPLRIVLDHRQNIADLMTSLYEKKVQSLIVEGGAKTLQSFLTAGLWDEIRVETAPLTVKGGTPAPRIPTDIRLIRQDIYDGNIISVFVKDEG</sequence>
<name>E7RMC0_9BACT</name>
<dbReference type="Pfam" id="PF01872">
    <property type="entry name" value="RibD_C"/>
    <property type="match status" value="1"/>
</dbReference>
<evidence type="ECO:0000256" key="8">
    <source>
        <dbReference type="ARBA" id="ARBA00019930"/>
    </source>
</evidence>
<accession>E7RMC0</accession>
<dbReference type="EC" id="1.1.1.193" evidence="7"/>
<evidence type="ECO:0000256" key="2">
    <source>
        <dbReference type="ARBA" id="ARBA00004882"/>
    </source>
</evidence>
<dbReference type="GO" id="GO:0008703">
    <property type="term" value="F:5-amino-6-(5-phosphoribosylamino)uracil reductase activity"/>
    <property type="evidence" value="ECO:0007669"/>
    <property type="project" value="UniProtKB-EC"/>
</dbReference>
<dbReference type="GO" id="GO:0046872">
    <property type="term" value="F:metal ion binding"/>
    <property type="evidence" value="ECO:0007669"/>
    <property type="project" value="UniProtKB-KW"/>
</dbReference>
<keyword evidence="9 13" id="KW-0521">NADP</keyword>
<dbReference type="GO" id="GO:0008835">
    <property type="term" value="F:diaminohydroxyphosphoribosylaminopyrimidine deaminase activity"/>
    <property type="evidence" value="ECO:0007669"/>
    <property type="project" value="UniProtKB-EC"/>
</dbReference>
<dbReference type="NCBIfam" id="TIGR00326">
    <property type="entry name" value="eubact_ribD"/>
    <property type="match status" value="1"/>
</dbReference>
<keyword evidence="14" id="KW-0479">Metal-binding</keyword>
<comment type="similarity">
    <text evidence="4">In the N-terminal section; belongs to the cytidine and deoxycytidylate deaminase family.</text>
</comment>
<reference evidence="16" key="1">
    <citation type="submission" date="2011-01" db="EMBL/GenBank/DDBJ databases">
        <authorList>
            <person name="Muzny D."/>
            <person name="Qin X."/>
            <person name="Buhay C."/>
            <person name="Dugan-Rocha S."/>
            <person name="Ding Y."/>
            <person name="Chen G."/>
            <person name="Hawes A."/>
            <person name="Holder M."/>
            <person name="Jhangiani S."/>
            <person name="Johnson A."/>
            <person name="Khan Z."/>
            <person name="Li Z."/>
            <person name="Liu W."/>
            <person name="Liu X."/>
            <person name="Perez L."/>
            <person name="Shen H."/>
            <person name="Wang Q."/>
            <person name="Watt J."/>
            <person name="Xi L."/>
            <person name="Xin Y."/>
            <person name="Zhou J."/>
            <person name="Deng J."/>
            <person name="Jiang H."/>
            <person name="Liu Y."/>
            <person name="Qu J."/>
            <person name="Song X.-Z."/>
            <person name="Zhang L."/>
            <person name="Villasana D."/>
            <person name="Johnson A."/>
            <person name="Liu J."/>
            <person name="Liyanage D."/>
            <person name="Lorensuhewa L."/>
            <person name="Robinson T."/>
            <person name="Song A."/>
            <person name="Song B.-B."/>
            <person name="Dinh H."/>
            <person name="Thornton R."/>
            <person name="Coyle M."/>
            <person name="Francisco L."/>
            <person name="Jackson L."/>
            <person name="Javaid M."/>
            <person name="Korchina V."/>
            <person name="Kovar C."/>
            <person name="Mata R."/>
            <person name="Mathew T."/>
            <person name="Ngo R."/>
            <person name="Nguyen L."/>
            <person name="Nguyen N."/>
            <person name="Okwuonu G."/>
            <person name="Ongeri F."/>
            <person name="Pham C."/>
            <person name="Simmons D."/>
            <person name="Wilczek-Boney K."/>
            <person name="Hale W."/>
            <person name="Jakkamsetti A."/>
            <person name="Pham P."/>
            <person name="Ruth R."/>
            <person name="San Lucas F."/>
            <person name="Warren J."/>
            <person name="Zhang J."/>
            <person name="Zhao Z."/>
            <person name="Zhou C."/>
            <person name="Zhu D."/>
            <person name="Lee S."/>
            <person name="Bess C."/>
            <person name="Blankenburg K."/>
            <person name="Forbes L."/>
            <person name="Fu Q."/>
            <person name="Gubbala S."/>
            <person name="Hirani K."/>
            <person name="Jayaseelan J.C."/>
            <person name="Lara F."/>
            <person name="Munidasa M."/>
            <person name="Palculict T."/>
            <person name="Patil S."/>
            <person name="Pu L.-L."/>
            <person name="Saada N."/>
            <person name="Tang L."/>
            <person name="Weissenberger G."/>
            <person name="Zhu Y."/>
            <person name="Hemphill L."/>
            <person name="Shang Y."/>
            <person name="Youmans B."/>
            <person name="Ayvaz T."/>
            <person name="Ross M."/>
            <person name="Santibanez J."/>
            <person name="Aqrawi P."/>
            <person name="Gross S."/>
            <person name="Joshi V."/>
            <person name="Fowler G."/>
            <person name="Nazareth L."/>
            <person name="Reid J."/>
            <person name="Worley K."/>
            <person name="Petrosino J."/>
            <person name="Highlander S."/>
            <person name="Gibbs R."/>
        </authorList>
    </citation>
    <scope>NUCLEOTIDE SEQUENCE [LARGE SCALE GENOMIC DNA]</scope>
    <source>
        <strain evidence="16">ATCC 33269</strain>
    </source>
</reference>
<feature type="active site" description="Proton donor" evidence="12">
    <location>
        <position position="66"/>
    </location>
</feature>
<dbReference type="RefSeq" id="WP_004368950.1">
    <property type="nucleotide sequence ID" value="NZ_GL833119.1"/>
</dbReference>
<dbReference type="InterPro" id="IPR002734">
    <property type="entry name" value="RibDG_C"/>
</dbReference>
<evidence type="ECO:0000256" key="10">
    <source>
        <dbReference type="ARBA" id="ARBA00023002"/>
    </source>
</evidence>
<evidence type="ECO:0000259" key="15">
    <source>
        <dbReference type="PROSITE" id="PS51747"/>
    </source>
</evidence>
<dbReference type="GO" id="GO:0009231">
    <property type="term" value="P:riboflavin biosynthetic process"/>
    <property type="evidence" value="ECO:0007669"/>
    <property type="project" value="UniProtKB-UniPathway"/>
</dbReference>
<dbReference type="Gene3D" id="3.40.140.10">
    <property type="entry name" value="Cytidine Deaminase, domain 2"/>
    <property type="match status" value="1"/>
</dbReference>
<dbReference type="SUPFAM" id="SSF53597">
    <property type="entry name" value="Dihydrofolate reductase-like"/>
    <property type="match status" value="1"/>
</dbReference>
<keyword evidence="16" id="KW-0378">Hydrolase</keyword>
<comment type="similarity">
    <text evidence="5">In the C-terminal section; belongs to the HTP reductase family.</text>
</comment>
<keyword evidence="17" id="KW-1185">Reference proteome</keyword>
<organism evidence="16 17">
    <name type="scientific">Hoylesella oralis ATCC 33269</name>
    <dbReference type="NCBI Taxonomy" id="873533"/>
    <lineage>
        <taxon>Bacteria</taxon>
        <taxon>Pseudomonadati</taxon>
        <taxon>Bacteroidota</taxon>
        <taxon>Bacteroidia</taxon>
        <taxon>Bacteroidales</taxon>
        <taxon>Prevotellaceae</taxon>
        <taxon>Hoylesella</taxon>
    </lineage>
</organism>
<evidence type="ECO:0000256" key="11">
    <source>
        <dbReference type="ARBA" id="ARBA00023268"/>
    </source>
</evidence>
<feature type="binding site" evidence="13">
    <location>
        <position position="224"/>
    </location>
    <ligand>
        <name>substrate</name>
    </ligand>
</feature>
<dbReference type="InterPro" id="IPR024072">
    <property type="entry name" value="DHFR-like_dom_sf"/>
</dbReference>
<dbReference type="Gene3D" id="3.40.430.10">
    <property type="entry name" value="Dihydrofolate Reductase, subunit A"/>
    <property type="match status" value="2"/>
</dbReference>
<feature type="binding site" evidence="13">
    <location>
        <begin position="262"/>
        <end position="268"/>
    </location>
    <ligand>
        <name>NADP(+)</name>
        <dbReference type="ChEBI" id="CHEBI:58349"/>
    </ligand>
</feature>
<feature type="binding site" evidence="14">
    <location>
        <position position="93"/>
    </location>
    <ligand>
        <name>Zn(2+)</name>
        <dbReference type="ChEBI" id="CHEBI:29105"/>
        <note>catalytic</note>
    </ligand>
</feature>
<comment type="caution">
    <text evidence="16">The sequence shown here is derived from an EMBL/GenBank/DDBJ whole genome shotgun (WGS) entry which is preliminary data.</text>
</comment>
<comment type="cofactor">
    <cofactor evidence="14">
        <name>Zn(2+)</name>
        <dbReference type="ChEBI" id="CHEBI:29105"/>
    </cofactor>
    <text evidence="14">Binds 1 zinc ion.</text>
</comment>
<gene>
    <name evidence="16" type="primary">ribD</name>
    <name evidence="16" type="ORF">HMPREF0663_10270</name>
</gene>
<evidence type="ECO:0000256" key="4">
    <source>
        <dbReference type="ARBA" id="ARBA00005259"/>
    </source>
</evidence>
<dbReference type="InterPro" id="IPR002125">
    <property type="entry name" value="CMP_dCMP_dom"/>
</dbReference>
<feature type="binding site" evidence="13">
    <location>
        <position position="213"/>
    </location>
    <ligand>
        <name>NADP(+)</name>
        <dbReference type="ChEBI" id="CHEBI:58349"/>
    </ligand>
</feature>
<dbReference type="HOGENOM" id="CLU_036590_1_1_10"/>